<feature type="compositionally biased region" description="Basic and acidic residues" evidence="1">
    <location>
        <begin position="662"/>
        <end position="676"/>
    </location>
</feature>
<feature type="compositionally biased region" description="Basic and acidic residues" evidence="1">
    <location>
        <begin position="273"/>
        <end position="287"/>
    </location>
</feature>
<dbReference type="InterPro" id="IPR036691">
    <property type="entry name" value="Endo/exonu/phosph_ase_sf"/>
</dbReference>
<sequence>MGSEKLLSLSPSGRIFVSALPAFEDALEQVGASALFAKARAGELLELLAVHDAWGFGAPLVYDANGIPLPGARASAGAFRLEWVTAVQLRAPLFGAGGLGHEPKVLDLRPTCAHGVAARFHEIRRRQWLERAAHQWDLTLGKVEAYMGSATDSAAKHQVSQLREKLEAAALAPSAANTLPASCRTAGSDAVPESHAQGTSELESGSGKPLAQLVLEGLAASRQAAPAPDMLLPPPGLEGFAAVLARLPSTQREAGANRPRSGLFPQTQGQTQSDRRLKSRSEREPQTRRHFARSLLTASRTGELQALLEDMRRDQLDMVRSASDLQALKNKFRVAVLGAHRTGELHSVAGDLAREVELAGELAREVERRADDFKRLKERALTSLLRMKRAGQLESLAQELEAVPSVAAANLGASEDAKLEAAGAAISGEITQPQRPARQRALKGLLDMKRSGELQLLAEDMDAAQQQFEAKAAQLRDVATRMAERMRDAQRSDELRLLADEMTQVLDTQVETIRSRVRQGLLRAHRAGELQDLREELDELADEVPSTLEPSPHTRNREAGKLLRFQRGGKARGPEATGGLGHDASGTRKRWSEMTSSDSDREARSPSVVGIGLKHSPQTSADGESVSEDDGQEGYSSDVSLEPSVQGSAPAAGTGSQNSSPGDRRLKSRSEREPQTRRHFARSLLTASRTGELQALLEDMRRDQLDMVRSASDLQALKNKFRVAVLGAHRTGELHSVAGDLAREVELAGELAREVERRADDFKRLKERALTSLLRMKRAGQLESLAQELEAVPSVAAANLGASEDAKLEAAGAAISGEITQPQRPARQRALKGLLDMKRSGELQLLAEDMDAAQQQFEAKAAQLRDVATRMAERMRDAQRSDELRLLADEMTQVLDTQVETIRSRVRQGLLRAHRAGELQDLREELDELADEVPSTLEPSPHTRNREAGKLLRFQRGGKARGPEATGGLGHDASGTRKRWSEMTSSDSDREARAGICLGSPTSATEEDSDGGSANCSDSDVLHVRSLEADSDRPAARSALSAGRLHALQRRWADATTSSDSDVPDSGREPLGVSGDASGLLAQKDGDRPGTGPVGQLGALQPGRESESSADSVGRIAGVSAAEPSCVRSLSVAFGREDEQSHGAESPETSTEGVGFNLGNTSILFVNAHLAAHANKMKAAVRFWFVNPIMTSSTAAMIVILVSSMMLMTSGRAVSIGERTQSFGRILEDSPIRKEKKGGPGVHQEYDRVFFMGDLNPRLNAKRADVDEWIAQRQYEKCLACDQLLPLLRADVGDVAAGLWPHFEEAAITFPPTYKFDHHSDNYDSSKKKRVPSWTDRILWKRTGDDCIRSLSYGSVQSCQVSDHKPIFAQFEVSVNLDKWEGPAEAALQRRTSSVCAMQ</sequence>
<dbReference type="GO" id="GO:0046856">
    <property type="term" value="P:phosphatidylinositol dephosphorylation"/>
    <property type="evidence" value="ECO:0007669"/>
    <property type="project" value="InterPro"/>
</dbReference>
<evidence type="ECO:0000259" key="2">
    <source>
        <dbReference type="SMART" id="SM00128"/>
    </source>
</evidence>
<dbReference type="SUPFAM" id="SSF56219">
    <property type="entry name" value="DNase I-like"/>
    <property type="match status" value="1"/>
</dbReference>
<feature type="region of interest" description="Disordered" evidence="1">
    <location>
        <begin position="252"/>
        <end position="289"/>
    </location>
</feature>
<keyword evidence="4" id="KW-1185">Reference proteome</keyword>
<evidence type="ECO:0000313" key="3">
    <source>
        <dbReference type="EMBL" id="CAE8602217.1"/>
    </source>
</evidence>
<gene>
    <name evidence="3" type="ORF">PGLA1383_LOCUS20473</name>
</gene>
<feature type="region of interest" description="Disordered" evidence="1">
    <location>
        <begin position="930"/>
        <end position="993"/>
    </location>
</feature>
<dbReference type="PANTHER" id="PTHR11200:SF275">
    <property type="entry name" value="LD06095P"/>
    <property type="match status" value="1"/>
</dbReference>
<protein>
    <recommendedName>
        <fullName evidence="2">Inositol polyphosphate-related phosphatase domain-containing protein</fullName>
    </recommendedName>
</protein>
<evidence type="ECO:0000256" key="1">
    <source>
        <dbReference type="SAM" id="MobiDB-lite"/>
    </source>
</evidence>
<dbReference type="PANTHER" id="PTHR11200">
    <property type="entry name" value="INOSITOL 5-PHOSPHATASE"/>
    <property type="match status" value="1"/>
</dbReference>
<evidence type="ECO:0000313" key="4">
    <source>
        <dbReference type="Proteomes" id="UP000654075"/>
    </source>
</evidence>
<comment type="caution">
    <text evidence="3">The sequence shown here is derived from an EMBL/GenBank/DDBJ whole genome shotgun (WGS) entry which is preliminary data.</text>
</comment>
<accession>A0A813EMH4</accession>
<dbReference type="EMBL" id="CAJNNV010014000">
    <property type="protein sequence ID" value="CAE8602217.1"/>
    <property type="molecule type" value="Genomic_DNA"/>
</dbReference>
<dbReference type="InterPro" id="IPR000300">
    <property type="entry name" value="IPPc"/>
</dbReference>
<dbReference type="SMART" id="SM00128">
    <property type="entry name" value="IPPc"/>
    <property type="match status" value="1"/>
</dbReference>
<feature type="region of interest" description="Disordered" evidence="1">
    <location>
        <begin position="179"/>
        <end position="207"/>
    </location>
</feature>
<reference evidence="3" key="1">
    <citation type="submission" date="2021-02" db="EMBL/GenBank/DDBJ databases">
        <authorList>
            <person name="Dougan E. K."/>
            <person name="Rhodes N."/>
            <person name="Thang M."/>
            <person name="Chan C."/>
        </authorList>
    </citation>
    <scope>NUCLEOTIDE SEQUENCE</scope>
</reference>
<dbReference type="OrthoDB" id="410499at2759"/>
<dbReference type="GO" id="GO:0004439">
    <property type="term" value="F:phosphatidylinositol-4,5-bisphosphate 5-phosphatase activity"/>
    <property type="evidence" value="ECO:0007669"/>
    <property type="project" value="TreeGrafter"/>
</dbReference>
<feature type="region of interest" description="Disordered" evidence="1">
    <location>
        <begin position="541"/>
        <end position="685"/>
    </location>
</feature>
<name>A0A813EMH4_POLGL</name>
<dbReference type="InterPro" id="IPR046985">
    <property type="entry name" value="IP5"/>
</dbReference>
<dbReference type="Gene3D" id="3.60.10.10">
    <property type="entry name" value="Endonuclease/exonuclease/phosphatase"/>
    <property type="match status" value="1"/>
</dbReference>
<proteinExistence type="predicted"/>
<organism evidence="3 4">
    <name type="scientific">Polarella glacialis</name>
    <name type="common">Dinoflagellate</name>
    <dbReference type="NCBI Taxonomy" id="89957"/>
    <lineage>
        <taxon>Eukaryota</taxon>
        <taxon>Sar</taxon>
        <taxon>Alveolata</taxon>
        <taxon>Dinophyceae</taxon>
        <taxon>Suessiales</taxon>
        <taxon>Suessiaceae</taxon>
        <taxon>Polarella</taxon>
    </lineage>
</organism>
<dbReference type="Pfam" id="PF22669">
    <property type="entry name" value="Exo_endo_phos2"/>
    <property type="match status" value="1"/>
</dbReference>
<feature type="domain" description="Inositol polyphosphate-related phosphatase" evidence="2">
    <location>
        <begin position="1107"/>
        <end position="1379"/>
    </location>
</feature>
<feature type="region of interest" description="Disordered" evidence="1">
    <location>
        <begin position="1052"/>
        <end position="1114"/>
    </location>
</feature>
<dbReference type="Proteomes" id="UP000654075">
    <property type="component" value="Unassembled WGS sequence"/>
</dbReference>
<feature type="compositionally biased region" description="Polar residues" evidence="1">
    <location>
        <begin position="634"/>
        <end position="647"/>
    </location>
</feature>